<proteinExistence type="predicted"/>
<dbReference type="AlphaFoldDB" id="A0A2S7AEW1"/>
<reference evidence="1 2" key="1">
    <citation type="submission" date="2016-08" db="EMBL/GenBank/DDBJ databases">
        <title>Evolution of the type three secretion system and type three effector repertoires in Xanthomonas.</title>
        <authorList>
            <person name="Merda D."/>
            <person name="Briand M."/>
            <person name="Bosis E."/>
            <person name="Rousseau C."/>
            <person name="Portier P."/>
            <person name="Jacques M.-A."/>
            <person name="Fischer-Le Saux M."/>
        </authorList>
    </citation>
    <scope>NUCLEOTIDE SEQUENCE [LARGE SCALE GENOMIC DNA]</scope>
    <source>
        <strain evidence="1 2">CFBP 7645</strain>
    </source>
</reference>
<gene>
    <name evidence="1" type="ORF">XarjCFBP7645_11245</name>
</gene>
<protein>
    <recommendedName>
        <fullName evidence="3">Lipoprotein</fullName>
    </recommendedName>
</protein>
<dbReference type="EMBL" id="MIGY01000002">
    <property type="protein sequence ID" value="PPU08121.1"/>
    <property type="molecule type" value="Genomic_DNA"/>
</dbReference>
<sequence>MLRSLFAIAAIVGLLAGCGRKGVTREDPARAVVVTPAPAVIAVPVRTYVQIEPRLTQRCPWVKNGTLEQVLDVSRGRKRCLEFYEANLDEISQVQGTPVGEGSP</sequence>
<name>A0A2S7AEW1_9XANT</name>
<comment type="caution">
    <text evidence="1">The sequence shown here is derived from an EMBL/GenBank/DDBJ whole genome shotgun (WGS) entry which is preliminary data.</text>
</comment>
<evidence type="ECO:0000313" key="2">
    <source>
        <dbReference type="Proteomes" id="UP000239204"/>
    </source>
</evidence>
<dbReference type="PROSITE" id="PS51257">
    <property type="entry name" value="PROKAR_LIPOPROTEIN"/>
    <property type="match status" value="1"/>
</dbReference>
<accession>A0A2S7AEW1</accession>
<evidence type="ECO:0000313" key="1">
    <source>
        <dbReference type="EMBL" id="PPU08121.1"/>
    </source>
</evidence>
<evidence type="ECO:0008006" key="3">
    <source>
        <dbReference type="Google" id="ProtNLM"/>
    </source>
</evidence>
<dbReference type="RefSeq" id="WP_104537550.1">
    <property type="nucleotide sequence ID" value="NZ_MIGY01000002.1"/>
</dbReference>
<dbReference type="Proteomes" id="UP000239204">
    <property type="component" value="Unassembled WGS sequence"/>
</dbReference>
<organism evidence="1 2">
    <name type="scientific">Xanthomonas arboricola</name>
    <dbReference type="NCBI Taxonomy" id="56448"/>
    <lineage>
        <taxon>Bacteria</taxon>
        <taxon>Pseudomonadati</taxon>
        <taxon>Pseudomonadota</taxon>
        <taxon>Gammaproteobacteria</taxon>
        <taxon>Lysobacterales</taxon>
        <taxon>Lysobacteraceae</taxon>
        <taxon>Xanthomonas</taxon>
    </lineage>
</organism>